<evidence type="ECO:0000256" key="2">
    <source>
        <dbReference type="ARBA" id="ARBA00006611"/>
    </source>
</evidence>
<evidence type="ECO:0000256" key="4">
    <source>
        <dbReference type="ARBA" id="ARBA00022741"/>
    </source>
</evidence>
<evidence type="ECO:0000259" key="6">
    <source>
        <dbReference type="PROSITE" id="PS00662"/>
    </source>
</evidence>
<dbReference type="AlphaFoldDB" id="U3BDG4"/>
<reference evidence="7 8" key="1">
    <citation type="submission" date="2013-09" db="EMBL/GenBank/DDBJ databases">
        <title>Whole genome shotgun sequence of Vibrio proteolyticus NBRC 13287.</title>
        <authorList>
            <person name="Isaki S."/>
            <person name="Hosoyama A."/>
            <person name="Numata M."/>
            <person name="Hashimoto M."/>
            <person name="Hosoyama Y."/>
            <person name="Tsuchikane K."/>
            <person name="Noguchi M."/>
            <person name="Hirakata S."/>
            <person name="Ichikawa N."/>
            <person name="Ohji S."/>
            <person name="Yamazoe A."/>
            <person name="Fujita N."/>
        </authorList>
    </citation>
    <scope>NUCLEOTIDE SEQUENCE [LARGE SCALE GENOMIC DNA]</scope>
    <source>
        <strain evidence="7 8">NBRC 13287</strain>
    </source>
</reference>
<gene>
    <name evidence="7" type="primary">pilB</name>
    <name evidence="7" type="ORF">VPR01S_09_01590</name>
</gene>
<dbReference type="FunFam" id="3.30.450.90:FF:000001">
    <property type="entry name" value="Type II secretion system ATPase GspE"/>
    <property type="match status" value="1"/>
</dbReference>
<organism evidence="7 8">
    <name type="scientific">Vibrio proteolyticus NBRC 13287</name>
    <dbReference type="NCBI Taxonomy" id="1219065"/>
    <lineage>
        <taxon>Bacteria</taxon>
        <taxon>Pseudomonadati</taxon>
        <taxon>Pseudomonadota</taxon>
        <taxon>Gammaproteobacteria</taxon>
        <taxon>Vibrionales</taxon>
        <taxon>Vibrionaceae</taxon>
        <taxon>Vibrio</taxon>
    </lineage>
</organism>
<dbReference type="SUPFAM" id="SSF160246">
    <property type="entry name" value="EspE N-terminal domain-like"/>
    <property type="match status" value="1"/>
</dbReference>
<dbReference type="GO" id="GO:0005524">
    <property type="term" value="F:ATP binding"/>
    <property type="evidence" value="ECO:0007669"/>
    <property type="project" value="UniProtKB-KW"/>
</dbReference>
<name>U3BDG4_VIBPR</name>
<dbReference type="Proteomes" id="UP000016570">
    <property type="component" value="Unassembled WGS sequence"/>
</dbReference>
<dbReference type="EMBL" id="BATJ01000009">
    <property type="protein sequence ID" value="GAD67784.1"/>
    <property type="molecule type" value="Genomic_DNA"/>
</dbReference>
<evidence type="ECO:0000256" key="5">
    <source>
        <dbReference type="ARBA" id="ARBA00022840"/>
    </source>
</evidence>
<dbReference type="GO" id="GO:0005886">
    <property type="term" value="C:plasma membrane"/>
    <property type="evidence" value="ECO:0007669"/>
    <property type="project" value="TreeGrafter"/>
</dbReference>
<dbReference type="Gene3D" id="3.30.300.160">
    <property type="entry name" value="Type II secretion system, protein E, N-terminal domain"/>
    <property type="match status" value="1"/>
</dbReference>
<keyword evidence="8" id="KW-1185">Reference proteome</keyword>
<accession>U3BDG4</accession>
<dbReference type="InterPro" id="IPR027417">
    <property type="entry name" value="P-loop_NTPase"/>
</dbReference>
<dbReference type="InterPro" id="IPR001482">
    <property type="entry name" value="T2SS/T4SS_dom"/>
</dbReference>
<dbReference type="CDD" id="cd01129">
    <property type="entry name" value="PulE-GspE-like"/>
    <property type="match status" value="1"/>
</dbReference>
<protein>
    <submittedName>
        <fullName evidence="7">Type 4 pilus assembly protein PilB</fullName>
    </submittedName>
</protein>
<dbReference type="Pfam" id="PF05157">
    <property type="entry name" value="MshEN"/>
    <property type="match status" value="1"/>
</dbReference>
<dbReference type="NCBIfam" id="TIGR02538">
    <property type="entry name" value="type_IV_pilB"/>
    <property type="match status" value="1"/>
</dbReference>
<keyword evidence="5" id="KW-0067">ATP-binding</keyword>
<keyword evidence="4" id="KW-0547">Nucleotide-binding</keyword>
<evidence type="ECO:0000256" key="1">
    <source>
        <dbReference type="ARBA" id="ARBA00004496"/>
    </source>
</evidence>
<dbReference type="STRING" id="1219065.VPR01S_09_01590"/>
<dbReference type="PROSITE" id="PS00662">
    <property type="entry name" value="T2SP_E"/>
    <property type="match status" value="1"/>
</dbReference>
<keyword evidence="3" id="KW-0963">Cytoplasm</keyword>
<comment type="caution">
    <text evidence="7">The sequence shown here is derived from an EMBL/GenBank/DDBJ whole genome shotgun (WGS) entry which is preliminary data.</text>
</comment>
<feature type="domain" description="Bacterial type II secretion system protein E" evidence="6">
    <location>
        <begin position="383"/>
        <end position="397"/>
    </location>
</feature>
<dbReference type="GO" id="GO:0005737">
    <property type="term" value="C:cytoplasm"/>
    <property type="evidence" value="ECO:0007669"/>
    <property type="project" value="UniProtKB-SubCell"/>
</dbReference>
<dbReference type="Gene3D" id="3.40.50.300">
    <property type="entry name" value="P-loop containing nucleotide triphosphate hydrolases"/>
    <property type="match status" value="1"/>
</dbReference>
<sequence length="560" mass="61592">MAGSSLAAVLSQAGLLNRQDGEALNNALHETPHAANALMALTHLDLGQLAHQIGELFALPIIELADFDYQSVCQRFALRELICRYQALPLAYDAQCLILAVADPSVKEAENEFRFATGLTIEYRIARADHLLSAIRQLYGRHPSLSTSASKEVSQEELAGLEDNSAAERQETDLLREDDSPVSRFIHQVLLDAVQRQASDIHFEPYEHQYRIRLRCDGVLVDSPHSVNHLSRRLTARLKILARLDIAERRLPQDGRLKLRLSEQQAIDMRVSTLPTLWGEKVVLRILDNQATALQITSLGLNEKQQQLYLGALSKPQGLILITGPTGSGKTVSLYAGLKHINTSQVNIATAEDPVEINLPGVNQVHIDSAIGLNFATALRAFLRQDPDIIMVGEIRDSETAQIAVTAAQTGHLVLSTLHTNSAAETLTRLTNMGIAPYHLSASLSLIIAQRLVRRLCPHCKRTHALPEYWQHQLNIAHSCFSAHAPGCPHCTHGYCGRVGVYEMMPLTAPLADALIARASKHELETLAVQSGMLTLVQSAADLLRQGHTSLAELQRVLHL</sequence>
<evidence type="ECO:0000313" key="7">
    <source>
        <dbReference type="EMBL" id="GAD67784.1"/>
    </source>
</evidence>
<dbReference type="InterPro" id="IPR007831">
    <property type="entry name" value="T2SS_GspE_N"/>
</dbReference>
<dbReference type="SUPFAM" id="SSF52540">
    <property type="entry name" value="P-loop containing nucleoside triphosphate hydrolases"/>
    <property type="match status" value="1"/>
</dbReference>
<evidence type="ECO:0000313" key="8">
    <source>
        <dbReference type="Proteomes" id="UP000016570"/>
    </source>
</evidence>
<dbReference type="GO" id="GO:0009297">
    <property type="term" value="P:pilus assembly"/>
    <property type="evidence" value="ECO:0007669"/>
    <property type="project" value="InterPro"/>
</dbReference>
<dbReference type="eggNOG" id="COG2804">
    <property type="taxonomic scope" value="Bacteria"/>
</dbReference>
<dbReference type="InterPro" id="IPR013374">
    <property type="entry name" value="ATPase_typ4_pilus-assembl_PilB"/>
</dbReference>
<dbReference type="FunFam" id="3.40.50.300:FF:000398">
    <property type="entry name" value="Type IV pilus assembly ATPase PilB"/>
    <property type="match status" value="1"/>
</dbReference>
<dbReference type="Pfam" id="PF00437">
    <property type="entry name" value="T2SSE"/>
    <property type="match status" value="1"/>
</dbReference>
<dbReference type="InterPro" id="IPR037257">
    <property type="entry name" value="T2SS_E_N_sf"/>
</dbReference>
<evidence type="ECO:0000256" key="3">
    <source>
        <dbReference type="ARBA" id="ARBA00022490"/>
    </source>
</evidence>
<dbReference type="PANTHER" id="PTHR30258:SF1">
    <property type="entry name" value="PROTEIN TRANSPORT PROTEIN HOFB HOMOLOG"/>
    <property type="match status" value="1"/>
</dbReference>
<dbReference type="PANTHER" id="PTHR30258">
    <property type="entry name" value="TYPE II SECRETION SYSTEM PROTEIN GSPE-RELATED"/>
    <property type="match status" value="1"/>
</dbReference>
<comment type="subcellular location">
    <subcellularLocation>
        <location evidence="1">Cytoplasm</location>
    </subcellularLocation>
</comment>
<dbReference type="Gene3D" id="3.30.450.90">
    <property type="match status" value="1"/>
</dbReference>
<comment type="similarity">
    <text evidence="2">Belongs to the GSP E family.</text>
</comment>
<proteinExistence type="inferred from homology"/>
<dbReference type="GO" id="GO:0016887">
    <property type="term" value="F:ATP hydrolysis activity"/>
    <property type="evidence" value="ECO:0007669"/>
    <property type="project" value="InterPro"/>
</dbReference>